<keyword evidence="3" id="KW-1185">Reference proteome</keyword>
<organism evidence="2 3">
    <name type="scientific">Candidatus Acidianus copahuensis</name>
    <dbReference type="NCBI Taxonomy" id="1160895"/>
    <lineage>
        <taxon>Archaea</taxon>
        <taxon>Thermoproteota</taxon>
        <taxon>Thermoprotei</taxon>
        <taxon>Sulfolobales</taxon>
        <taxon>Sulfolobaceae</taxon>
        <taxon>Acidianus</taxon>
    </lineage>
</organism>
<dbReference type="OrthoDB" id="37159at2157"/>
<name>A0A031LLK6_9CREN</name>
<dbReference type="Proteomes" id="UP000024332">
    <property type="component" value="Unassembled WGS sequence"/>
</dbReference>
<keyword evidence="1" id="KW-0812">Transmembrane</keyword>
<keyword evidence="1" id="KW-1133">Transmembrane helix</keyword>
<evidence type="ECO:0000256" key="1">
    <source>
        <dbReference type="SAM" id="Phobius"/>
    </source>
</evidence>
<comment type="caution">
    <text evidence="2">The sequence shown here is derived from an EMBL/GenBank/DDBJ whole genome shotgun (WGS) entry which is preliminary data.</text>
</comment>
<dbReference type="EMBL" id="JFZT01000044">
    <property type="protein sequence ID" value="EZQ04952.1"/>
    <property type="molecule type" value="Genomic_DNA"/>
</dbReference>
<feature type="transmembrane region" description="Helical" evidence="1">
    <location>
        <begin position="186"/>
        <end position="207"/>
    </location>
</feature>
<evidence type="ECO:0000313" key="3">
    <source>
        <dbReference type="Proteomes" id="UP000024332"/>
    </source>
</evidence>
<feature type="transmembrane region" description="Helical" evidence="1">
    <location>
        <begin position="12"/>
        <end position="38"/>
    </location>
</feature>
<feature type="transmembrane region" description="Helical" evidence="1">
    <location>
        <begin position="131"/>
        <end position="152"/>
    </location>
</feature>
<keyword evidence="1" id="KW-0472">Membrane</keyword>
<sequence>MSLINFIAKNRYGKWGIITYAEVIFDIAVSVPIALSLFNPVTRNPSNYSTIFDIVIFTDVLIVLILTLRNSIFGLGQDIADLTIISLFQMGSRRRVFFEEFLVDILFPAVLFLASLYFVLYLSGFSLSFQIAPYIGLYLFLSTASFFFTITLKKPLRSLGVFLLFAFSFFVLLNHFNALFVEISFLQISEILLFSSLFLLFISYLVFTRVLSL</sequence>
<feature type="transmembrane region" description="Helical" evidence="1">
    <location>
        <begin position="101"/>
        <end position="125"/>
    </location>
</feature>
<reference evidence="2 3" key="1">
    <citation type="submission" date="2014-03" db="EMBL/GenBank/DDBJ databases">
        <title>Draft genome sequence of the novel thermoacidophilic archaea Acidianus copahuensis ALE1 strain, isolated from Copahue volcanic area in Neuquen Argentina.</title>
        <authorList>
            <person name="Urbieta M.S."/>
            <person name="Rascovan N."/>
            <person name="Castro C."/>
            <person name="Revale S."/>
            <person name="Giaveno M.A."/>
            <person name="Vazquez M.P."/>
            <person name="Donati E.R."/>
        </authorList>
    </citation>
    <scope>NUCLEOTIDE SEQUENCE [LARGE SCALE GENOMIC DNA]</scope>
    <source>
        <strain evidence="2 3">ALE1</strain>
    </source>
</reference>
<feature type="transmembrane region" description="Helical" evidence="1">
    <location>
        <begin position="50"/>
        <end position="68"/>
    </location>
</feature>
<dbReference type="AlphaFoldDB" id="A0A031LLK6"/>
<evidence type="ECO:0000313" key="2">
    <source>
        <dbReference type="EMBL" id="EZQ04952.1"/>
    </source>
</evidence>
<dbReference type="STRING" id="1160895.CM19_08065"/>
<protein>
    <submittedName>
        <fullName evidence="2">Uncharacterized protein</fullName>
    </submittedName>
</protein>
<dbReference type="RefSeq" id="WP_048099843.1">
    <property type="nucleotide sequence ID" value="NZ_JFZT01000044.1"/>
</dbReference>
<proteinExistence type="predicted"/>
<accession>A0A031LLK6</accession>
<feature type="transmembrane region" description="Helical" evidence="1">
    <location>
        <begin position="159"/>
        <end position="180"/>
    </location>
</feature>
<gene>
    <name evidence="2" type="ORF">CM19_08065</name>
</gene>